<comment type="caution">
    <text evidence="2">The sequence shown here is derived from an EMBL/GenBank/DDBJ whole genome shotgun (WGS) entry which is preliminary data.</text>
</comment>
<dbReference type="InterPro" id="IPR012338">
    <property type="entry name" value="Beta-lactam/transpept-like"/>
</dbReference>
<evidence type="ECO:0000259" key="1">
    <source>
        <dbReference type="Pfam" id="PF00144"/>
    </source>
</evidence>
<reference evidence="2 3" key="1">
    <citation type="journal article" date="2017" name="Curr. Biol.">
        <title>Genome architecture and evolution of a unichromosomal asexual nematode.</title>
        <authorList>
            <person name="Fradin H."/>
            <person name="Zegar C."/>
            <person name="Gutwein M."/>
            <person name="Lucas J."/>
            <person name="Kovtun M."/>
            <person name="Corcoran D."/>
            <person name="Baugh L.R."/>
            <person name="Kiontke K."/>
            <person name="Gunsalus K."/>
            <person name="Fitch D.H."/>
            <person name="Piano F."/>
        </authorList>
    </citation>
    <scope>NUCLEOTIDE SEQUENCE [LARGE SCALE GENOMIC DNA]</scope>
    <source>
        <strain evidence="2">PF1309</strain>
    </source>
</reference>
<dbReference type="InterPro" id="IPR001466">
    <property type="entry name" value="Beta-lactam-related"/>
</dbReference>
<dbReference type="PANTHER" id="PTHR43283">
    <property type="entry name" value="BETA-LACTAMASE-RELATED"/>
    <property type="match status" value="1"/>
</dbReference>
<dbReference type="AlphaFoldDB" id="A0A2A2K9W0"/>
<dbReference type="Gene3D" id="3.40.710.10">
    <property type="entry name" value="DD-peptidase/beta-lactamase superfamily"/>
    <property type="match status" value="1"/>
</dbReference>
<dbReference type="Proteomes" id="UP000218231">
    <property type="component" value="Unassembled WGS sequence"/>
</dbReference>
<organism evidence="2 3">
    <name type="scientific">Diploscapter pachys</name>
    <dbReference type="NCBI Taxonomy" id="2018661"/>
    <lineage>
        <taxon>Eukaryota</taxon>
        <taxon>Metazoa</taxon>
        <taxon>Ecdysozoa</taxon>
        <taxon>Nematoda</taxon>
        <taxon>Chromadorea</taxon>
        <taxon>Rhabditida</taxon>
        <taxon>Rhabditina</taxon>
        <taxon>Rhabditomorpha</taxon>
        <taxon>Rhabditoidea</taxon>
        <taxon>Rhabditidae</taxon>
        <taxon>Diploscapter</taxon>
    </lineage>
</organism>
<sequence length="482" mass="51165">MVADRRSGSRRPADAVRKSRCGGAEEGWMRRIHGIVGVGLVALVASGGFAGQARQAAPAPAPAIAQRGSVDTLGRAVLPGTQALFDGYVRDDKMPGIVGAFGVGDRPTWFVSAGRIATDANAPAATPDSLWRVYSMTKPVTAMAAMILIEEGKIGLDDPLSKYIPAFKQMRVFTNPDVTLDSVPAKSEITIRELLTHTSGLGYNINAKGPLLKLLETKGILPAAVNTRIEAAARRTRPATLADFADRVATIPLVYQPGTRWHYSIGLDVMGRVIEVASGMPFDRFVQQRLFDPLKMTSSFWTVPARDASRLATNYAIVGDQLSPLDPGATSVWLKPPSFPYGGAGLVMSARDYDRFLHMLADEGTLDGVRVMKPETVRLAMSNLLPAGVTFGGVDGGTGGATQGATPMGFGAGGSVYLADGPGGMPSKGTYGWGGAAGTVAFVDPVKKVRGTIMVNYFPADRWPVRQETVRALAADLSRFKR</sequence>
<feature type="domain" description="Beta-lactamase-related" evidence="1">
    <location>
        <begin position="82"/>
        <end position="462"/>
    </location>
</feature>
<protein>
    <recommendedName>
        <fullName evidence="1">Beta-lactamase-related domain-containing protein</fullName>
    </recommendedName>
</protein>
<dbReference type="SUPFAM" id="SSF56601">
    <property type="entry name" value="beta-lactamase/transpeptidase-like"/>
    <property type="match status" value="1"/>
</dbReference>
<dbReference type="InterPro" id="IPR050789">
    <property type="entry name" value="Diverse_Enzym_Activities"/>
</dbReference>
<dbReference type="OrthoDB" id="5946976at2759"/>
<keyword evidence="3" id="KW-1185">Reference proteome</keyword>
<gene>
    <name evidence="2" type="ORF">WR25_01971</name>
</gene>
<evidence type="ECO:0000313" key="3">
    <source>
        <dbReference type="Proteomes" id="UP000218231"/>
    </source>
</evidence>
<dbReference type="PANTHER" id="PTHR43283:SF3">
    <property type="entry name" value="BETA-LACTAMASE FAMILY PROTEIN (AFU_ORTHOLOGUE AFUA_5G07500)"/>
    <property type="match status" value="1"/>
</dbReference>
<dbReference type="EMBL" id="LIAE01009238">
    <property type="protein sequence ID" value="PAV70589.1"/>
    <property type="molecule type" value="Genomic_DNA"/>
</dbReference>
<evidence type="ECO:0000313" key="2">
    <source>
        <dbReference type="EMBL" id="PAV70589.1"/>
    </source>
</evidence>
<accession>A0A2A2K9W0</accession>
<name>A0A2A2K9W0_9BILA</name>
<proteinExistence type="predicted"/>
<dbReference type="Pfam" id="PF00144">
    <property type="entry name" value="Beta-lactamase"/>
    <property type="match status" value="1"/>
</dbReference>
<dbReference type="STRING" id="2018661.A0A2A2K9W0"/>